<dbReference type="InterPro" id="IPR026259">
    <property type="entry name" value="MauG/Cytc_peroxidase"/>
</dbReference>
<feature type="region of interest" description="Disordered" evidence="10">
    <location>
        <begin position="1"/>
        <end position="43"/>
    </location>
</feature>
<protein>
    <submittedName>
        <fullName evidence="12">Cytochrome C peroxidase</fullName>
    </submittedName>
</protein>
<feature type="binding site" description="covalent" evidence="8">
    <location>
        <position position="240"/>
    </location>
    <ligand>
        <name>heme c</name>
        <dbReference type="ChEBI" id="CHEBI:61717"/>
        <label>2</label>
    </ligand>
</feature>
<keyword evidence="12" id="KW-0575">Peroxidase</keyword>
<keyword evidence="4" id="KW-0732">Signal</keyword>
<dbReference type="EMBL" id="AVBH01000106">
    <property type="protein sequence ID" value="KGO98257.1"/>
    <property type="molecule type" value="Genomic_DNA"/>
</dbReference>
<feature type="binding site" description="axial binding residue" evidence="9">
    <location>
        <position position="244"/>
    </location>
    <ligand>
        <name>heme c</name>
        <dbReference type="ChEBI" id="CHEBI:61717"/>
        <label>2</label>
    </ligand>
    <ligandPart>
        <name>Fe</name>
        <dbReference type="ChEBI" id="CHEBI:18248"/>
    </ligandPart>
</feature>
<keyword evidence="5" id="KW-0574">Periplasm</keyword>
<comment type="caution">
    <text evidence="12">The sequence shown here is derived from an EMBL/GenBank/DDBJ whole genome shotgun (WGS) entry which is preliminary data.</text>
</comment>
<feature type="binding site" description="axial binding residue" evidence="9">
    <location>
        <position position="98"/>
    </location>
    <ligand>
        <name>heme c</name>
        <dbReference type="ChEBI" id="CHEBI:61717"/>
        <label>1</label>
    </ligand>
    <ligandPart>
        <name>Fe</name>
        <dbReference type="ChEBI" id="CHEBI:18248"/>
    </ligandPart>
</feature>
<feature type="compositionally biased region" description="Low complexity" evidence="10">
    <location>
        <begin position="1"/>
        <end position="20"/>
    </location>
</feature>
<dbReference type="InterPro" id="IPR009056">
    <property type="entry name" value="Cyt_c-like_dom"/>
</dbReference>
<feature type="non-terminal residue" evidence="12">
    <location>
        <position position="1"/>
    </location>
</feature>
<dbReference type="Pfam" id="PF03150">
    <property type="entry name" value="CCP_MauG"/>
    <property type="match status" value="1"/>
</dbReference>
<gene>
    <name evidence="12" type="ORF">N791_03145</name>
</gene>
<dbReference type="InterPro" id="IPR051395">
    <property type="entry name" value="Cytochrome_c_Peroxidase/MauG"/>
</dbReference>
<dbReference type="RefSeq" id="WP_331439708.1">
    <property type="nucleotide sequence ID" value="NZ_AVBH01000106.1"/>
</dbReference>
<keyword evidence="2 8" id="KW-0349">Heme</keyword>
<feature type="binding site" description="covalent" evidence="8">
    <location>
        <position position="94"/>
    </location>
    <ligand>
        <name>heme c</name>
        <dbReference type="ChEBI" id="CHEBI:61717"/>
        <label>1</label>
    </ligand>
</feature>
<keyword evidence="3 9" id="KW-0479">Metal-binding</keyword>
<dbReference type="PIRSF" id="PIRSF000294">
    <property type="entry name" value="Cytochrome-c_peroxidase"/>
    <property type="match status" value="1"/>
</dbReference>
<dbReference type="InterPro" id="IPR004852">
    <property type="entry name" value="Di-haem_cyt_c_peroxidsae"/>
</dbReference>
<name>A0A0A0M8B2_9GAMM</name>
<dbReference type="Proteomes" id="UP000030003">
    <property type="component" value="Unassembled WGS sequence"/>
</dbReference>
<dbReference type="FunFam" id="1.10.760.10:FF:000020">
    <property type="entry name" value="Cytochrome c peroxidase"/>
    <property type="match status" value="1"/>
</dbReference>
<organism evidence="12 13">
    <name type="scientific">Lysobacter defluvii IMMIB APB-9 = DSM 18482</name>
    <dbReference type="NCBI Taxonomy" id="1385515"/>
    <lineage>
        <taxon>Bacteria</taxon>
        <taxon>Pseudomonadati</taxon>
        <taxon>Pseudomonadota</taxon>
        <taxon>Gammaproteobacteria</taxon>
        <taxon>Lysobacterales</taxon>
        <taxon>Lysobacteraceae</taxon>
        <taxon>Novilysobacter</taxon>
    </lineage>
</organism>
<evidence type="ECO:0000313" key="13">
    <source>
        <dbReference type="Proteomes" id="UP000030003"/>
    </source>
</evidence>
<dbReference type="InterPro" id="IPR036909">
    <property type="entry name" value="Cyt_c-like_dom_sf"/>
</dbReference>
<evidence type="ECO:0000256" key="6">
    <source>
        <dbReference type="ARBA" id="ARBA00023002"/>
    </source>
</evidence>
<dbReference type="Gene3D" id="1.10.760.10">
    <property type="entry name" value="Cytochrome c-like domain"/>
    <property type="match status" value="2"/>
</dbReference>
<comment type="cofactor">
    <cofactor evidence="8">
        <name>heme</name>
        <dbReference type="ChEBI" id="CHEBI:30413"/>
    </cofactor>
    <text evidence="8">Binds 2 heme groups.</text>
</comment>
<evidence type="ECO:0000256" key="5">
    <source>
        <dbReference type="ARBA" id="ARBA00022764"/>
    </source>
</evidence>
<comment type="subcellular location">
    <subcellularLocation>
        <location evidence="1">Periplasm</location>
    </subcellularLocation>
</comment>
<keyword evidence="7 9" id="KW-0408">Iron</keyword>
<keyword evidence="6" id="KW-0560">Oxidoreductase</keyword>
<evidence type="ECO:0000256" key="10">
    <source>
        <dbReference type="SAM" id="MobiDB-lite"/>
    </source>
</evidence>
<dbReference type="GO" id="GO:0042597">
    <property type="term" value="C:periplasmic space"/>
    <property type="evidence" value="ECO:0007669"/>
    <property type="project" value="UniProtKB-SubCell"/>
</dbReference>
<evidence type="ECO:0000313" key="12">
    <source>
        <dbReference type="EMBL" id="KGO98257.1"/>
    </source>
</evidence>
<dbReference type="GO" id="GO:0009055">
    <property type="term" value="F:electron transfer activity"/>
    <property type="evidence" value="ECO:0007669"/>
    <property type="project" value="InterPro"/>
</dbReference>
<dbReference type="PANTHER" id="PTHR30600:SF7">
    <property type="entry name" value="CYTOCHROME C PEROXIDASE-RELATED"/>
    <property type="match status" value="1"/>
</dbReference>
<dbReference type="GO" id="GO:0046872">
    <property type="term" value="F:metal ion binding"/>
    <property type="evidence" value="ECO:0007669"/>
    <property type="project" value="UniProtKB-KW"/>
</dbReference>
<comment type="PTM">
    <text evidence="8">Binds 2 heme groups per subunit.</text>
</comment>
<dbReference type="GO" id="GO:0020037">
    <property type="term" value="F:heme binding"/>
    <property type="evidence" value="ECO:0007669"/>
    <property type="project" value="InterPro"/>
</dbReference>
<accession>A0A0A0M8B2</accession>
<evidence type="ECO:0000256" key="3">
    <source>
        <dbReference type="ARBA" id="ARBA00022723"/>
    </source>
</evidence>
<dbReference type="AlphaFoldDB" id="A0A0A0M8B2"/>
<keyword evidence="13" id="KW-1185">Reference proteome</keyword>
<feature type="binding site" description="axial binding residue" evidence="9">
    <location>
        <position position="318"/>
    </location>
    <ligand>
        <name>heme c</name>
        <dbReference type="ChEBI" id="CHEBI:61717"/>
        <label>2</label>
    </ligand>
    <ligandPart>
        <name>Fe</name>
        <dbReference type="ChEBI" id="CHEBI:18248"/>
    </ligandPart>
</feature>
<evidence type="ECO:0000256" key="1">
    <source>
        <dbReference type="ARBA" id="ARBA00004418"/>
    </source>
</evidence>
<dbReference type="PROSITE" id="PS51007">
    <property type="entry name" value="CYTC"/>
    <property type="match status" value="2"/>
</dbReference>
<feature type="binding site" description="axial binding residue" evidence="9">
    <location>
        <position position="114"/>
    </location>
    <ligand>
        <name>heme c</name>
        <dbReference type="ChEBI" id="CHEBI:61717"/>
        <label>1</label>
    </ligand>
    <ligandPart>
        <name>Fe</name>
        <dbReference type="ChEBI" id="CHEBI:18248"/>
    </ligandPart>
</feature>
<feature type="binding site" description="covalent" evidence="8">
    <location>
        <position position="97"/>
    </location>
    <ligand>
        <name>heme c</name>
        <dbReference type="ChEBI" id="CHEBI:61717"/>
        <label>1</label>
    </ligand>
</feature>
<dbReference type="STRING" id="1385515.GCA_000423325_00252"/>
<reference evidence="12 13" key="1">
    <citation type="submission" date="2013-08" db="EMBL/GenBank/DDBJ databases">
        <title>Genomic analysis of Lysobacter defluvii.</title>
        <authorList>
            <person name="Wang Q."/>
            <person name="Wang G."/>
        </authorList>
    </citation>
    <scope>NUCLEOTIDE SEQUENCE [LARGE SCALE GENOMIC DNA]</scope>
    <source>
        <strain evidence="12 13">IMMIB APB-9</strain>
    </source>
</reference>
<dbReference type="eggNOG" id="COG1858">
    <property type="taxonomic scope" value="Bacteria"/>
</dbReference>
<proteinExistence type="predicted"/>
<evidence type="ECO:0000259" key="11">
    <source>
        <dbReference type="PROSITE" id="PS51007"/>
    </source>
</evidence>
<feature type="binding site" description="covalent" evidence="8">
    <location>
        <position position="243"/>
    </location>
    <ligand>
        <name>heme c</name>
        <dbReference type="ChEBI" id="CHEBI:61717"/>
        <label>2</label>
    </ligand>
</feature>
<evidence type="ECO:0000256" key="8">
    <source>
        <dbReference type="PIRSR" id="PIRSR000294-1"/>
    </source>
</evidence>
<dbReference type="GO" id="GO:0004130">
    <property type="term" value="F:cytochrome-c peroxidase activity"/>
    <property type="evidence" value="ECO:0007669"/>
    <property type="project" value="TreeGrafter"/>
</dbReference>
<feature type="domain" description="Cytochrome c" evidence="11">
    <location>
        <begin position="226"/>
        <end position="343"/>
    </location>
</feature>
<evidence type="ECO:0000256" key="4">
    <source>
        <dbReference type="ARBA" id="ARBA00022729"/>
    </source>
</evidence>
<evidence type="ECO:0000256" key="2">
    <source>
        <dbReference type="ARBA" id="ARBA00022617"/>
    </source>
</evidence>
<feature type="domain" description="Cytochrome c" evidence="11">
    <location>
        <begin position="72"/>
        <end position="203"/>
    </location>
</feature>
<evidence type="ECO:0000256" key="9">
    <source>
        <dbReference type="PIRSR" id="PIRSR000294-2"/>
    </source>
</evidence>
<dbReference type="PANTHER" id="PTHR30600">
    <property type="entry name" value="CYTOCHROME C PEROXIDASE-RELATED"/>
    <property type="match status" value="1"/>
</dbReference>
<sequence length="367" mass="38843">VEGGDSARAAIGAGATSQAADGVEPAAGRAVTDVPEQPLGPPVDDLMARAQAIFKPIPDRAPDPEGNPVTPAKVDLGRQLWFDGRLSSSGVISCNSCHNIGMGGVDGVPTSIGHGFQKGPRNAPTVFNSVFNVAQFWDGRAADLMEQAKGPIEAAVEMNARPEEVVATLSSMPGYVEQFERAFPGEAEPLSYDNIARAIEAFEVTLVTPNAPFDDYLRGDGEALDEKERRGLAAFMDRGCIACHSGVNLGGTAYFPFGLVSRPGADLLPEGDKGRFEVTRTATDEYVFRAAPLRNVALTAPYFHTGQVWSLHEAVEVMGTAQLGTELTAGEVDDIVAFLGTLTGDQPRMEYPVLPLRGVDTPPPSGY</sequence>
<dbReference type="SUPFAM" id="SSF46626">
    <property type="entry name" value="Cytochrome c"/>
    <property type="match status" value="2"/>
</dbReference>
<evidence type="ECO:0000256" key="7">
    <source>
        <dbReference type="ARBA" id="ARBA00023004"/>
    </source>
</evidence>